<dbReference type="SUPFAM" id="SSF48264">
    <property type="entry name" value="Cytochrome P450"/>
    <property type="match status" value="1"/>
</dbReference>
<dbReference type="OrthoDB" id="1470350at2759"/>
<sequence length="430" mass="48832">MVRPVVRTAPNELSFNSPQAWQDIHVHRKGHQPMLKSPWYGTGDVVSETASLVSERDPEKHERTRKYFTHAFSDRGLREQQDLVMEVVDLFISQLTRMTLVNEVVPMRTWFNMLTFDVVGNLAFGTPPDWIVTTQELVQKVAMIEILAFRYPILGKLAALLLPRYMRKLQAEGEKHSNNSLDLIKRRIAKGTARPDFMAKIVAAKDQDGISDVRVAALASDLLPAALPNVKTFRIAGSETTSVVLSTTVYYLSRNPSCAQNLREELDAAFTDSSQIDAASTARLEYLTAVCKESMRIFPPAPFMQYRIVPKPGDTIDGNYVPGGTIVSSSQLGSSCSETYFHKPFDFLPERWLGKDCEDNLAASNPFLLGPRACIGRGMAWMEMRIVLAKLYFTFDVELLDRDLDWHRDSRMFLIWQRQELNARLHLREK</sequence>
<dbReference type="InterPro" id="IPR036396">
    <property type="entry name" value="Cyt_P450_sf"/>
</dbReference>
<evidence type="ECO:0000256" key="2">
    <source>
        <dbReference type="ARBA" id="ARBA00010617"/>
    </source>
</evidence>
<keyword evidence="8" id="KW-1185">Reference proteome</keyword>
<proteinExistence type="inferred from homology"/>
<dbReference type="PRINTS" id="PR00385">
    <property type="entry name" value="P450"/>
</dbReference>
<feature type="binding site" description="axial binding residue" evidence="6">
    <location>
        <position position="374"/>
    </location>
    <ligand>
        <name>heme</name>
        <dbReference type="ChEBI" id="CHEBI:30413"/>
    </ligand>
    <ligandPart>
        <name>Fe</name>
        <dbReference type="ChEBI" id="CHEBI:18248"/>
    </ligandPart>
</feature>
<dbReference type="InterPro" id="IPR001128">
    <property type="entry name" value="Cyt_P450"/>
</dbReference>
<dbReference type="PANTHER" id="PTHR24305">
    <property type="entry name" value="CYTOCHROME P450"/>
    <property type="match status" value="1"/>
</dbReference>
<keyword evidence="7" id="KW-0503">Monooxygenase</keyword>
<keyword evidence="7" id="KW-0560">Oxidoreductase</keyword>
<evidence type="ECO:0000256" key="3">
    <source>
        <dbReference type="ARBA" id="ARBA00022617"/>
    </source>
</evidence>
<evidence type="ECO:0000256" key="1">
    <source>
        <dbReference type="ARBA" id="ARBA00001971"/>
    </source>
</evidence>
<reference evidence="7" key="1">
    <citation type="submission" date="2020-04" db="EMBL/GenBank/DDBJ databases">
        <title>Draft genome resource of the tomato pathogen Pseudocercospora fuligena.</title>
        <authorList>
            <person name="Zaccaron A."/>
        </authorList>
    </citation>
    <scope>NUCLEOTIDE SEQUENCE</scope>
    <source>
        <strain evidence="7">PF001</strain>
    </source>
</reference>
<evidence type="ECO:0000256" key="6">
    <source>
        <dbReference type="PIRSR" id="PIRSR602401-1"/>
    </source>
</evidence>
<dbReference type="Pfam" id="PF00067">
    <property type="entry name" value="p450"/>
    <property type="match status" value="1"/>
</dbReference>
<dbReference type="InterPro" id="IPR002401">
    <property type="entry name" value="Cyt_P450_E_grp-I"/>
</dbReference>
<name>A0A8H6VP22_9PEZI</name>
<keyword evidence="4 6" id="KW-0479">Metal-binding</keyword>
<dbReference type="InterPro" id="IPR050121">
    <property type="entry name" value="Cytochrome_P450_monoxygenase"/>
</dbReference>
<dbReference type="GO" id="GO:0004497">
    <property type="term" value="F:monooxygenase activity"/>
    <property type="evidence" value="ECO:0007669"/>
    <property type="project" value="UniProtKB-KW"/>
</dbReference>
<keyword evidence="5 6" id="KW-0408">Iron</keyword>
<dbReference type="CDD" id="cd11058">
    <property type="entry name" value="CYP60B-like"/>
    <property type="match status" value="1"/>
</dbReference>
<accession>A0A8H6VP22</accession>
<evidence type="ECO:0000256" key="4">
    <source>
        <dbReference type="ARBA" id="ARBA00022723"/>
    </source>
</evidence>
<dbReference type="PANTHER" id="PTHR24305:SF210">
    <property type="entry name" value="CYTOCHROME P450 MONOOXYGENASE ASQL-RELATED"/>
    <property type="match status" value="1"/>
</dbReference>
<dbReference type="GO" id="GO:0016705">
    <property type="term" value="F:oxidoreductase activity, acting on paired donors, with incorporation or reduction of molecular oxygen"/>
    <property type="evidence" value="ECO:0007669"/>
    <property type="project" value="InterPro"/>
</dbReference>
<protein>
    <submittedName>
        <fullName evidence="7">Cytochrome P450 monooxygenase</fullName>
    </submittedName>
</protein>
<comment type="similarity">
    <text evidence="2">Belongs to the cytochrome P450 family.</text>
</comment>
<dbReference type="AlphaFoldDB" id="A0A8H6VP22"/>
<comment type="caution">
    <text evidence="7">The sequence shown here is derived from an EMBL/GenBank/DDBJ whole genome shotgun (WGS) entry which is preliminary data.</text>
</comment>
<comment type="cofactor">
    <cofactor evidence="1 6">
        <name>heme</name>
        <dbReference type="ChEBI" id="CHEBI:30413"/>
    </cofactor>
</comment>
<gene>
    <name evidence="7" type="ORF">HII31_04965</name>
</gene>
<dbReference type="Gene3D" id="1.10.630.10">
    <property type="entry name" value="Cytochrome P450"/>
    <property type="match status" value="1"/>
</dbReference>
<dbReference type="GO" id="GO:0020037">
    <property type="term" value="F:heme binding"/>
    <property type="evidence" value="ECO:0007669"/>
    <property type="project" value="InterPro"/>
</dbReference>
<keyword evidence="3 6" id="KW-0349">Heme</keyword>
<evidence type="ECO:0000313" key="7">
    <source>
        <dbReference type="EMBL" id="KAF7193715.1"/>
    </source>
</evidence>
<organism evidence="7 8">
    <name type="scientific">Pseudocercospora fuligena</name>
    <dbReference type="NCBI Taxonomy" id="685502"/>
    <lineage>
        <taxon>Eukaryota</taxon>
        <taxon>Fungi</taxon>
        <taxon>Dikarya</taxon>
        <taxon>Ascomycota</taxon>
        <taxon>Pezizomycotina</taxon>
        <taxon>Dothideomycetes</taxon>
        <taxon>Dothideomycetidae</taxon>
        <taxon>Mycosphaerellales</taxon>
        <taxon>Mycosphaerellaceae</taxon>
        <taxon>Pseudocercospora</taxon>
    </lineage>
</organism>
<dbReference type="PRINTS" id="PR00463">
    <property type="entry name" value="EP450I"/>
</dbReference>
<evidence type="ECO:0000313" key="8">
    <source>
        <dbReference type="Proteomes" id="UP000660729"/>
    </source>
</evidence>
<dbReference type="EMBL" id="JABCIY010000076">
    <property type="protein sequence ID" value="KAF7193715.1"/>
    <property type="molecule type" value="Genomic_DNA"/>
</dbReference>
<evidence type="ECO:0000256" key="5">
    <source>
        <dbReference type="ARBA" id="ARBA00023004"/>
    </source>
</evidence>
<dbReference type="Proteomes" id="UP000660729">
    <property type="component" value="Unassembled WGS sequence"/>
</dbReference>
<dbReference type="GO" id="GO:0005506">
    <property type="term" value="F:iron ion binding"/>
    <property type="evidence" value="ECO:0007669"/>
    <property type="project" value="InterPro"/>
</dbReference>